<proteinExistence type="predicted"/>
<sequence>MDESVTNFMAITGCTNDDDARRFLLSYDNDMNRAIDRYFNQKNRDIVNRVPSSSRQSMERNGDTELIEAMDTNEPGPSRRRQPVRRAVTVRNVHPAPSAPEVVLDENDDDEGIRRPIAPISGQLVNESFQQTWRTGVSRPTNGIFQATTDYRALARQQEQRMHANRVNGAPPNGLKPKTLQTLFQPPAELLFIGPWEAARQQATIQTRWLLVNLQNNSEFACACLNRDIWNKEMVQELIKKNFIFWQVADDSSDCKR</sequence>
<reference evidence="2" key="1">
    <citation type="submission" date="2022-11" db="UniProtKB">
        <authorList>
            <consortium name="WormBaseParasite"/>
        </authorList>
    </citation>
    <scope>IDENTIFICATION</scope>
</reference>
<accession>A0AC34FPZ0</accession>
<evidence type="ECO:0000313" key="1">
    <source>
        <dbReference type="Proteomes" id="UP000887579"/>
    </source>
</evidence>
<evidence type="ECO:0000313" key="2">
    <source>
        <dbReference type="WBParaSite" id="ES5_v2.g19450.t1"/>
    </source>
</evidence>
<protein>
    <submittedName>
        <fullName evidence="2">Uncharacterized protein</fullName>
    </submittedName>
</protein>
<dbReference type="Proteomes" id="UP000887579">
    <property type="component" value="Unplaced"/>
</dbReference>
<dbReference type="WBParaSite" id="ES5_v2.g19450.t1">
    <property type="protein sequence ID" value="ES5_v2.g19450.t1"/>
    <property type="gene ID" value="ES5_v2.g19450"/>
</dbReference>
<name>A0AC34FPZ0_9BILA</name>
<organism evidence="1 2">
    <name type="scientific">Panagrolaimus sp. ES5</name>
    <dbReference type="NCBI Taxonomy" id="591445"/>
    <lineage>
        <taxon>Eukaryota</taxon>
        <taxon>Metazoa</taxon>
        <taxon>Ecdysozoa</taxon>
        <taxon>Nematoda</taxon>
        <taxon>Chromadorea</taxon>
        <taxon>Rhabditida</taxon>
        <taxon>Tylenchina</taxon>
        <taxon>Panagrolaimomorpha</taxon>
        <taxon>Panagrolaimoidea</taxon>
        <taxon>Panagrolaimidae</taxon>
        <taxon>Panagrolaimus</taxon>
    </lineage>
</organism>